<evidence type="ECO:0000313" key="3">
    <source>
        <dbReference type="Proteomes" id="UP001208938"/>
    </source>
</evidence>
<accession>A0ABT3H342</accession>
<evidence type="ECO:0000259" key="1">
    <source>
        <dbReference type="Pfam" id="PF00149"/>
    </source>
</evidence>
<feature type="domain" description="Calcineurin-like phosphoesterase" evidence="1">
    <location>
        <begin position="1"/>
        <end position="158"/>
    </location>
</feature>
<dbReference type="InterPro" id="IPR004843">
    <property type="entry name" value="Calcineurin-like_PHP"/>
</dbReference>
<dbReference type="RefSeq" id="WP_264507022.1">
    <property type="nucleotide sequence ID" value="NZ_JAPDFL010000001.1"/>
</dbReference>
<dbReference type="PIRSF" id="PIRSF000883">
    <property type="entry name" value="Pesterase_MJ0912"/>
    <property type="match status" value="1"/>
</dbReference>
<dbReference type="InterPro" id="IPR029052">
    <property type="entry name" value="Metallo-depent_PP-like"/>
</dbReference>
<dbReference type="SUPFAM" id="SSF56300">
    <property type="entry name" value="Metallo-dependent phosphatases"/>
    <property type="match status" value="1"/>
</dbReference>
<name>A0ABT3H342_9RHOB</name>
<proteinExistence type="predicted"/>
<keyword evidence="3" id="KW-1185">Reference proteome</keyword>
<evidence type="ECO:0000313" key="2">
    <source>
        <dbReference type="EMBL" id="MCW1934206.1"/>
    </source>
</evidence>
<comment type="caution">
    <text evidence="2">The sequence shown here is derived from an EMBL/GenBank/DDBJ whole genome shotgun (WGS) entry which is preliminary data.</text>
</comment>
<dbReference type="Proteomes" id="UP001208938">
    <property type="component" value="Unassembled WGS sequence"/>
</dbReference>
<dbReference type="Pfam" id="PF00149">
    <property type="entry name" value="Metallophos"/>
    <property type="match status" value="1"/>
</dbReference>
<dbReference type="InterPro" id="IPR011152">
    <property type="entry name" value="Pesterase_MJ0912"/>
</dbReference>
<dbReference type="InterPro" id="IPR050126">
    <property type="entry name" value="Ap4A_hydrolase"/>
</dbReference>
<protein>
    <submittedName>
        <fullName evidence="2">Metallophosphatase family protein</fullName>
    </submittedName>
</protein>
<gene>
    <name evidence="2" type="ORF">OKW52_18575</name>
</gene>
<dbReference type="Gene3D" id="3.60.21.10">
    <property type="match status" value="1"/>
</dbReference>
<organism evidence="2 3">
    <name type="scientific">Pararhodobacter zhoushanensis</name>
    <dbReference type="NCBI Taxonomy" id="2479545"/>
    <lineage>
        <taxon>Bacteria</taxon>
        <taxon>Pseudomonadati</taxon>
        <taxon>Pseudomonadota</taxon>
        <taxon>Alphaproteobacteria</taxon>
        <taxon>Rhodobacterales</taxon>
        <taxon>Paracoccaceae</taxon>
        <taxon>Pararhodobacter</taxon>
    </lineage>
</organism>
<sequence>MRIAALADIHGNADALRAVLADLAGQGANRVVVLGDHFSGPLAAGETWALLAARPEFDCLRGNHDRYLLETPRATMGRSDAAAADELDGPALDWLASLPQTLRLADVFCCHGTPASDETYLCERITPDGGVAQRDAPTIARLLAGIEAKLILCAHSHLPRALRLPDGRQVVNPGSVGCPAYTDAEPVPHAVEAGFPEASYALLDQTPLGWEVTFRRVPYDSRRMAARATAQGRDEWASAVKTGWIAA</sequence>
<dbReference type="EMBL" id="JAPDFL010000001">
    <property type="protein sequence ID" value="MCW1934206.1"/>
    <property type="molecule type" value="Genomic_DNA"/>
</dbReference>
<dbReference type="CDD" id="cd00838">
    <property type="entry name" value="MPP_superfamily"/>
    <property type="match status" value="1"/>
</dbReference>
<dbReference type="PANTHER" id="PTHR42850:SF2">
    <property type="entry name" value="BLL5683 PROTEIN"/>
    <property type="match status" value="1"/>
</dbReference>
<dbReference type="PANTHER" id="PTHR42850">
    <property type="entry name" value="METALLOPHOSPHOESTERASE"/>
    <property type="match status" value="1"/>
</dbReference>
<reference evidence="2 3" key="1">
    <citation type="submission" date="2022-10" db="EMBL/GenBank/DDBJ databases">
        <title>Pararhodobacter sp. nov., isolated from marine algae.</title>
        <authorList>
            <person name="Choi B.J."/>
            <person name="Kim J.M."/>
            <person name="Lee J.K."/>
            <person name="Choi D.G."/>
            <person name="Jeon C.O."/>
        </authorList>
    </citation>
    <scope>NUCLEOTIDE SEQUENCE [LARGE SCALE GENOMIC DNA]</scope>
    <source>
        <strain evidence="2 3">ZQ420</strain>
    </source>
</reference>